<name>A0A1R0GUD7_9FUNG</name>
<evidence type="ECO:0000313" key="13">
    <source>
        <dbReference type="Proteomes" id="UP000187455"/>
    </source>
</evidence>
<dbReference type="Gene3D" id="1.10.287.4070">
    <property type="match status" value="1"/>
</dbReference>
<feature type="region of interest" description="Disordered" evidence="9">
    <location>
        <begin position="369"/>
        <end position="389"/>
    </location>
</feature>
<sequence>MSLQQDLINDLADLEDSDRDEEQYAGDGNDDLTNDLNELSDSDENGLTLDEETDQKGNSAQKDLRAFTKVYNSNEFKDVMERIDTALETPIERAKIDKGPIEETSEYKLVVDGNNLGIKIDREATSILKYMRDHYQHRFPELESLVTDPISYAKTIKQIGQSEEISSVDLSSILAPATRMVVAVTAATTIGSPLPEREINLVLSAADVLLGLYAAQSKLINYVESRMELIAPNLSAIVGPAISAKLVIEAEGLSNLTKIPACNLQVLGKLHRDSTVLNMLNYGPNSIKTAKHAGYLMESELVRQVPADFRSKMVRMVAAKAALAIRVDSQRTGVESGYDGSVGRKFREDLVSRVEKLLEPSLLKATKPLPVPFEGTKTRRAGKRVRRDKLSTAATELTKSANRLMFGVHSEEVIVNDEMVNLGALGQFGSGGGGGRVRAIVNNNAGKVGISKKYQKILHRGNSGSSSGVSGLATSLSFTPVQGIELSNPKALIERQNRVAEANAKYFSGGFASALPKK</sequence>
<proteinExistence type="inferred from homology"/>
<evidence type="ECO:0000256" key="5">
    <source>
        <dbReference type="ARBA" id="ARBA00022884"/>
    </source>
</evidence>
<gene>
    <name evidence="12" type="ORF">AYI68_g1194</name>
    <name evidence="11" type="ORF">AYI68_g5401</name>
</gene>
<dbReference type="GO" id="GO:0005687">
    <property type="term" value="C:U4 snRNP"/>
    <property type="evidence" value="ECO:0007669"/>
    <property type="project" value="TreeGrafter"/>
</dbReference>
<dbReference type="Gene3D" id="1.10.246.90">
    <property type="entry name" value="Nop domain"/>
    <property type="match status" value="1"/>
</dbReference>
<comment type="subcellular location">
    <subcellularLocation>
        <location evidence="1">Nucleus</location>
    </subcellularLocation>
</comment>
<dbReference type="SMART" id="SM00931">
    <property type="entry name" value="NOSIC"/>
    <property type="match status" value="1"/>
</dbReference>
<evidence type="ECO:0000259" key="10">
    <source>
        <dbReference type="PROSITE" id="PS51358"/>
    </source>
</evidence>
<evidence type="ECO:0000313" key="12">
    <source>
        <dbReference type="EMBL" id="OLY84630.1"/>
    </source>
</evidence>
<dbReference type="SUPFAM" id="SSF89124">
    <property type="entry name" value="Nop domain"/>
    <property type="match status" value="1"/>
</dbReference>
<dbReference type="PANTHER" id="PTHR13904:SF0">
    <property type="entry name" value="U4_U6 SMALL NUCLEAR RIBONUCLEOPROTEIN PRP31"/>
    <property type="match status" value="1"/>
</dbReference>
<dbReference type="InterPro" id="IPR002687">
    <property type="entry name" value="Nop_dom"/>
</dbReference>
<keyword evidence="7" id="KW-0539">Nucleus</keyword>
<keyword evidence="8 11" id="KW-0687">Ribonucleoprotein</keyword>
<keyword evidence="6" id="KW-0508">mRNA splicing</keyword>
<dbReference type="STRING" id="133383.A0A1R0GUD7"/>
<organism evidence="11 13">
    <name type="scientific">Smittium mucronatum</name>
    <dbReference type="NCBI Taxonomy" id="133383"/>
    <lineage>
        <taxon>Eukaryota</taxon>
        <taxon>Fungi</taxon>
        <taxon>Fungi incertae sedis</taxon>
        <taxon>Zoopagomycota</taxon>
        <taxon>Kickxellomycotina</taxon>
        <taxon>Harpellomycetes</taxon>
        <taxon>Harpellales</taxon>
        <taxon>Legeriomycetaceae</taxon>
        <taxon>Smittium</taxon>
    </lineage>
</organism>
<keyword evidence="3" id="KW-0507">mRNA processing</keyword>
<dbReference type="InterPro" id="IPR036070">
    <property type="entry name" value="Nop_dom_sf"/>
</dbReference>
<dbReference type="PANTHER" id="PTHR13904">
    <property type="entry name" value="PRE-MRNA SPLICING FACTOR PRP31"/>
    <property type="match status" value="1"/>
</dbReference>
<evidence type="ECO:0000256" key="3">
    <source>
        <dbReference type="ARBA" id="ARBA00022664"/>
    </source>
</evidence>
<evidence type="ECO:0000256" key="6">
    <source>
        <dbReference type="ARBA" id="ARBA00023187"/>
    </source>
</evidence>
<comment type="caution">
    <text evidence="11">The sequence shown here is derived from an EMBL/GenBank/DDBJ whole genome shotgun (WGS) entry which is preliminary data.</text>
</comment>
<feature type="domain" description="Nop" evidence="10">
    <location>
        <begin position="230"/>
        <end position="359"/>
    </location>
</feature>
<keyword evidence="4" id="KW-0747">Spliceosome</keyword>
<dbReference type="AlphaFoldDB" id="A0A1R0GUD7"/>
<evidence type="ECO:0000256" key="8">
    <source>
        <dbReference type="ARBA" id="ARBA00023274"/>
    </source>
</evidence>
<reference evidence="11" key="2">
    <citation type="submission" date="2017-01" db="EMBL/GenBank/DDBJ databases">
        <authorList>
            <person name="Mah S.A."/>
            <person name="Swanson W.J."/>
            <person name="Moy G.W."/>
            <person name="Vacquier V.D."/>
        </authorList>
    </citation>
    <scope>NUCLEOTIDE SEQUENCE</scope>
    <source>
        <strain evidence="11">ALG-7-W6</strain>
    </source>
</reference>
<dbReference type="Proteomes" id="UP000187455">
    <property type="component" value="Unassembled WGS sequence"/>
</dbReference>
<feature type="compositionally biased region" description="Acidic residues" evidence="9">
    <location>
        <begin position="12"/>
        <end position="53"/>
    </location>
</feature>
<feature type="region of interest" description="Disordered" evidence="9">
    <location>
        <begin position="1"/>
        <end position="61"/>
    </location>
</feature>
<dbReference type="GO" id="GO:0000244">
    <property type="term" value="P:spliceosomal tri-snRNP complex assembly"/>
    <property type="evidence" value="ECO:0007669"/>
    <property type="project" value="InterPro"/>
</dbReference>
<evidence type="ECO:0000256" key="9">
    <source>
        <dbReference type="SAM" id="MobiDB-lite"/>
    </source>
</evidence>
<evidence type="ECO:0000256" key="2">
    <source>
        <dbReference type="ARBA" id="ARBA00005572"/>
    </source>
</evidence>
<dbReference type="InterPro" id="IPR042239">
    <property type="entry name" value="Nop_C"/>
</dbReference>
<dbReference type="EMBL" id="LSSL01003426">
    <property type="protein sequence ID" value="OLY80497.1"/>
    <property type="molecule type" value="Genomic_DNA"/>
</dbReference>
<dbReference type="InterPro" id="IPR019175">
    <property type="entry name" value="Prp31_C"/>
</dbReference>
<dbReference type="FunFam" id="1.10.287.4070:FF:000003">
    <property type="entry name" value="U4/U6 small nuclear ribonucleoprotein PRP31"/>
    <property type="match status" value="1"/>
</dbReference>
<dbReference type="EMBL" id="LSSL01000428">
    <property type="protein sequence ID" value="OLY84630.1"/>
    <property type="molecule type" value="Genomic_DNA"/>
</dbReference>
<dbReference type="Pfam" id="PF09785">
    <property type="entry name" value="Prp31_C"/>
    <property type="match status" value="1"/>
</dbReference>
<dbReference type="InterPro" id="IPR012976">
    <property type="entry name" value="NOSIC"/>
</dbReference>
<accession>A0A1R0GUD7</accession>
<dbReference type="GO" id="GO:0071011">
    <property type="term" value="C:precatalytic spliceosome"/>
    <property type="evidence" value="ECO:0007669"/>
    <property type="project" value="TreeGrafter"/>
</dbReference>
<reference evidence="11 13" key="1">
    <citation type="journal article" date="2016" name="Mol. Biol. Evol.">
        <title>Genome-Wide Survey of Gut Fungi (Harpellales) Reveals the First Horizontally Transferred Ubiquitin Gene from a Mosquito Host.</title>
        <authorList>
            <person name="Wang Y."/>
            <person name="White M.M."/>
            <person name="Kvist S."/>
            <person name="Moncalvo J.M."/>
        </authorList>
    </citation>
    <scope>NUCLEOTIDE SEQUENCE [LARGE SCALE GENOMIC DNA]</scope>
    <source>
        <strain evidence="11 13">ALG-7-W6</strain>
    </source>
</reference>
<dbReference type="InterPro" id="IPR027105">
    <property type="entry name" value="Prp31"/>
</dbReference>
<evidence type="ECO:0000256" key="7">
    <source>
        <dbReference type="ARBA" id="ARBA00023242"/>
    </source>
</evidence>
<dbReference type="GO" id="GO:0046540">
    <property type="term" value="C:U4/U6 x U5 tri-snRNP complex"/>
    <property type="evidence" value="ECO:0007669"/>
    <property type="project" value="InterPro"/>
</dbReference>
<dbReference type="GO" id="GO:0003723">
    <property type="term" value="F:RNA binding"/>
    <property type="evidence" value="ECO:0007669"/>
    <property type="project" value="UniProtKB-KW"/>
</dbReference>
<keyword evidence="5" id="KW-0694">RNA-binding</keyword>
<evidence type="ECO:0000256" key="4">
    <source>
        <dbReference type="ARBA" id="ARBA00022728"/>
    </source>
</evidence>
<dbReference type="Pfam" id="PF01798">
    <property type="entry name" value="Nop"/>
    <property type="match status" value="1"/>
</dbReference>
<protein>
    <submittedName>
        <fullName evidence="11">U4/U6 small nuclear ribonucleoprotein Prp31</fullName>
    </submittedName>
</protein>
<keyword evidence="13" id="KW-1185">Reference proteome</keyword>
<dbReference type="PROSITE" id="PS51358">
    <property type="entry name" value="NOP"/>
    <property type="match status" value="1"/>
</dbReference>
<evidence type="ECO:0000313" key="11">
    <source>
        <dbReference type="EMBL" id="OLY80497.1"/>
    </source>
</evidence>
<comment type="similarity">
    <text evidence="2">Belongs to the PRP31 family.</text>
</comment>
<dbReference type="OrthoDB" id="4771285at2759"/>
<evidence type="ECO:0000256" key="1">
    <source>
        <dbReference type="ARBA" id="ARBA00004123"/>
    </source>
</evidence>
<feature type="compositionally biased region" description="Basic residues" evidence="9">
    <location>
        <begin position="378"/>
        <end position="387"/>
    </location>
</feature>